<evidence type="ECO:0000313" key="3">
    <source>
        <dbReference type="RefSeq" id="XP_027118308.1"/>
    </source>
</evidence>
<dbReference type="InterPro" id="IPR002156">
    <property type="entry name" value="RNaseH_domain"/>
</dbReference>
<dbReference type="Gene3D" id="3.30.420.10">
    <property type="entry name" value="Ribonuclease H-like superfamily/Ribonuclease H"/>
    <property type="match status" value="1"/>
</dbReference>
<dbReference type="InterPro" id="IPR044730">
    <property type="entry name" value="RNase_H-like_dom_plant"/>
</dbReference>
<dbReference type="SUPFAM" id="SSF53098">
    <property type="entry name" value="Ribonuclease H-like"/>
    <property type="match status" value="1"/>
</dbReference>
<protein>
    <recommendedName>
        <fullName evidence="1">RNase H type-1 domain-containing protein</fullName>
    </recommendedName>
</protein>
<dbReference type="GeneID" id="113735506"/>
<dbReference type="OrthoDB" id="1537501at2759"/>
<dbReference type="Pfam" id="PF13456">
    <property type="entry name" value="RVT_3"/>
    <property type="match status" value="1"/>
</dbReference>
<organism evidence="2 3">
    <name type="scientific">Coffea arabica</name>
    <name type="common">Arabian coffee</name>
    <dbReference type="NCBI Taxonomy" id="13443"/>
    <lineage>
        <taxon>Eukaryota</taxon>
        <taxon>Viridiplantae</taxon>
        <taxon>Streptophyta</taxon>
        <taxon>Embryophyta</taxon>
        <taxon>Tracheophyta</taxon>
        <taxon>Spermatophyta</taxon>
        <taxon>Magnoliopsida</taxon>
        <taxon>eudicotyledons</taxon>
        <taxon>Gunneridae</taxon>
        <taxon>Pentapetalae</taxon>
        <taxon>asterids</taxon>
        <taxon>lamiids</taxon>
        <taxon>Gentianales</taxon>
        <taxon>Rubiaceae</taxon>
        <taxon>Ixoroideae</taxon>
        <taxon>Gardenieae complex</taxon>
        <taxon>Bertiereae - Coffeeae clade</taxon>
        <taxon>Coffeeae</taxon>
        <taxon>Coffea</taxon>
    </lineage>
</organism>
<proteinExistence type="predicted"/>
<dbReference type="RefSeq" id="XP_027118308.1">
    <property type="nucleotide sequence ID" value="XM_027262507.1"/>
</dbReference>
<dbReference type="GO" id="GO:0004523">
    <property type="term" value="F:RNA-DNA hybrid ribonuclease activity"/>
    <property type="evidence" value="ECO:0007669"/>
    <property type="project" value="InterPro"/>
</dbReference>
<dbReference type="InterPro" id="IPR036397">
    <property type="entry name" value="RNaseH_sf"/>
</dbReference>
<evidence type="ECO:0000259" key="1">
    <source>
        <dbReference type="Pfam" id="PF13456"/>
    </source>
</evidence>
<dbReference type="InterPro" id="IPR052929">
    <property type="entry name" value="RNase_H-like_EbsB-rel"/>
</dbReference>
<dbReference type="PANTHER" id="PTHR47074:SF48">
    <property type="entry name" value="POLYNUCLEOTIDYL TRANSFERASE, RIBONUCLEASE H-LIKE SUPERFAMILY PROTEIN"/>
    <property type="match status" value="1"/>
</dbReference>
<dbReference type="PANTHER" id="PTHR47074">
    <property type="entry name" value="BNAC02G40300D PROTEIN"/>
    <property type="match status" value="1"/>
</dbReference>
<dbReference type="GO" id="GO:0003676">
    <property type="term" value="F:nucleic acid binding"/>
    <property type="evidence" value="ECO:0007669"/>
    <property type="project" value="InterPro"/>
</dbReference>
<keyword evidence="2" id="KW-1185">Reference proteome</keyword>
<reference evidence="3" key="2">
    <citation type="submission" date="2025-08" db="UniProtKB">
        <authorList>
            <consortium name="RefSeq"/>
        </authorList>
    </citation>
    <scope>IDENTIFICATION</scope>
    <source>
        <tissue evidence="3">Leaves</tissue>
    </source>
</reference>
<dbReference type="AlphaFoldDB" id="A0A6P6WSA6"/>
<name>A0A6P6WSA6_COFAR</name>
<dbReference type="Proteomes" id="UP001652660">
    <property type="component" value="Chromosome 3c"/>
</dbReference>
<dbReference type="InterPro" id="IPR012337">
    <property type="entry name" value="RNaseH-like_sf"/>
</dbReference>
<dbReference type="CDD" id="cd06222">
    <property type="entry name" value="RNase_H_like"/>
    <property type="match status" value="1"/>
</dbReference>
<reference evidence="2" key="1">
    <citation type="journal article" date="2025" name="Foods">
        <title>Unveiling the Microbial Signatures of Arabica Coffee Cherries: Insights into Ripeness Specific Diversity, Functional Traits, and Implications for Quality and Safety.</title>
        <authorList>
            <consortium name="RefSeq"/>
            <person name="Tenea G.N."/>
            <person name="Cifuentes V."/>
            <person name="Reyes P."/>
            <person name="Cevallos-Vallejos M."/>
        </authorList>
    </citation>
    <scope>NUCLEOTIDE SEQUENCE [LARGE SCALE GENOMIC DNA]</scope>
</reference>
<accession>A0A6P6WSA6</accession>
<gene>
    <name evidence="3" type="primary">LOC113735506</name>
</gene>
<sequence length="301" mass="34334">MICPVCGDEIETVEHMLFTCPRAQVVWKLASVRWEGLRDLQGNLWRWWVAVAQTGTKESGTEHISLTANIMWNIWKARNKVAFEQKRKEAKEIGLKAQQEWQEYEDVRKQEEGYKKTAGGKGKFKPGKEPVLDGVIRINTDAALNARMIRTGKGIVARHWTGEIIRARGVVEQKKGDALMEETLAIRLALQMAREEGWGKIAIFSDCKTATNYINDNNVQDGILATILEDIADMVQVFDYCTISWKPRSLNTASHRLACFASQLVNDVNWVNQFPCWLKEANRLDDRAYTHFVSSPCMIKC</sequence>
<evidence type="ECO:0000313" key="2">
    <source>
        <dbReference type="Proteomes" id="UP001652660"/>
    </source>
</evidence>
<feature type="domain" description="RNase H type-1" evidence="1">
    <location>
        <begin position="139"/>
        <end position="259"/>
    </location>
</feature>